<dbReference type="Gene3D" id="3.30.450.20">
    <property type="entry name" value="PAS domain"/>
    <property type="match status" value="1"/>
</dbReference>
<keyword evidence="5" id="KW-1185">Reference proteome</keyword>
<name>A0ABS8FWM0_9FIRM</name>
<dbReference type="SUPFAM" id="SSF55073">
    <property type="entry name" value="Nucleotide cyclase"/>
    <property type="match status" value="1"/>
</dbReference>
<dbReference type="RefSeq" id="WP_227707496.1">
    <property type="nucleotide sequence ID" value="NZ_JAJEQX010000011.1"/>
</dbReference>
<dbReference type="Pfam" id="PF08447">
    <property type="entry name" value="PAS_3"/>
    <property type="match status" value="1"/>
</dbReference>
<evidence type="ECO:0000259" key="2">
    <source>
        <dbReference type="PROSITE" id="PS50113"/>
    </source>
</evidence>
<feature type="domain" description="GGDEF" evidence="3">
    <location>
        <begin position="312"/>
        <end position="446"/>
    </location>
</feature>
<proteinExistence type="predicted"/>
<dbReference type="PROSITE" id="PS50113">
    <property type="entry name" value="PAC"/>
    <property type="match status" value="1"/>
</dbReference>
<evidence type="ECO:0000259" key="3">
    <source>
        <dbReference type="PROSITE" id="PS50887"/>
    </source>
</evidence>
<dbReference type="InterPro" id="IPR043128">
    <property type="entry name" value="Rev_trsase/Diguanyl_cyclase"/>
</dbReference>
<dbReference type="Gene3D" id="3.30.70.270">
    <property type="match status" value="1"/>
</dbReference>
<dbReference type="CDD" id="cd01949">
    <property type="entry name" value="GGDEF"/>
    <property type="match status" value="1"/>
</dbReference>
<dbReference type="Gene3D" id="3.10.450.50">
    <property type="match status" value="1"/>
</dbReference>
<protein>
    <submittedName>
        <fullName evidence="4">Diguanylate cyclase</fullName>
        <ecNumber evidence="4">2.7.7.65</ecNumber>
    </submittedName>
</protein>
<evidence type="ECO:0000313" key="4">
    <source>
        <dbReference type="EMBL" id="MCC2254356.1"/>
    </source>
</evidence>
<dbReference type="EMBL" id="JAJEQX010000011">
    <property type="protein sequence ID" value="MCC2254356.1"/>
    <property type="molecule type" value="Genomic_DNA"/>
</dbReference>
<dbReference type="EC" id="2.7.7.65" evidence="4"/>
<dbReference type="InterPro" id="IPR029787">
    <property type="entry name" value="Nucleotide_cyclase"/>
</dbReference>
<feature type="domain" description="PAC" evidence="2">
    <location>
        <begin position="233"/>
        <end position="284"/>
    </location>
</feature>
<accession>A0ABS8FWM0</accession>
<organism evidence="4 5">
    <name type="scientific">Ruminococcus turbiniformis</name>
    <dbReference type="NCBI Taxonomy" id="2881258"/>
    <lineage>
        <taxon>Bacteria</taxon>
        <taxon>Bacillati</taxon>
        <taxon>Bacillota</taxon>
        <taxon>Clostridia</taxon>
        <taxon>Eubacteriales</taxon>
        <taxon>Oscillospiraceae</taxon>
        <taxon>Ruminococcus</taxon>
    </lineage>
</organism>
<dbReference type="SMART" id="SM00086">
    <property type="entry name" value="PAC"/>
    <property type="match status" value="1"/>
</dbReference>
<sequence>MEKQVIYPVLTRFFESYLTARNIEDTLSMISDDIYSVGTGDEEVAYGKEELKQLLQREIAALPNSIGFRIENYTEKRTGEHTWECCCRMETMTDAETQGKVYYRTRLTAAFKEENGRFLATAFHMSESSRYQETEEFFPLKYVSENARELNGTAQHELVDILCQMMPGGIIGGYIEEGFPLYVVNDTLLEMMGYTYDEFIEETGGNIANSFYEKDRERVTRLVMERLRSGKQYAVEYRVKKKDGTYLWVYDIGRKIVAADGRDAIISVLVDISDSMKVRKHLMEEAEKDSLTGIYNRKSGELMFDRKMRKGEPYIFLMIDLDNFKRVNDIYGHEAGDKMLRFTGQLLKNSFRQTDVAFRLGGDEFVLFAHPCSSIDAIREKAENMISAYQKEAEIRYPLAGTSVSMGGVYGTTAKSFSDLYKKADRVLYEIKYSSKGRCVIRELES</sequence>
<dbReference type="PROSITE" id="PS50887">
    <property type="entry name" value="GGDEF"/>
    <property type="match status" value="1"/>
</dbReference>
<evidence type="ECO:0000259" key="1">
    <source>
        <dbReference type="PROSITE" id="PS50112"/>
    </source>
</evidence>
<dbReference type="Proteomes" id="UP001198151">
    <property type="component" value="Unassembled WGS sequence"/>
</dbReference>
<keyword evidence="4" id="KW-0808">Transferase</keyword>
<dbReference type="InterPro" id="IPR000160">
    <property type="entry name" value="GGDEF_dom"/>
</dbReference>
<comment type="caution">
    <text evidence="4">The sequence shown here is derived from an EMBL/GenBank/DDBJ whole genome shotgun (WGS) entry which is preliminary data.</text>
</comment>
<dbReference type="PROSITE" id="PS50112">
    <property type="entry name" value="PAS"/>
    <property type="match status" value="1"/>
</dbReference>
<keyword evidence="4" id="KW-0548">Nucleotidyltransferase</keyword>
<dbReference type="InterPro" id="IPR013655">
    <property type="entry name" value="PAS_fold_3"/>
</dbReference>
<dbReference type="InterPro" id="IPR035965">
    <property type="entry name" value="PAS-like_dom_sf"/>
</dbReference>
<dbReference type="NCBIfam" id="TIGR00254">
    <property type="entry name" value="GGDEF"/>
    <property type="match status" value="1"/>
</dbReference>
<dbReference type="InterPro" id="IPR001610">
    <property type="entry name" value="PAC"/>
</dbReference>
<dbReference type="Pfam" id="PF00990">
    <property type="entry name" value="GGDEF"/>
    <property type="match status" value="1"/>
</dbReference>
<dbReference type="PANTHER" id="PTHR45138:SF9">
    <property type="entry name" value="DIGUANYLATE CYCLASE DGCM-RELATED"/>
    <property type="match status" value="1"/>
</dbReference>
<dbReference type="CDD" id="cd00130">
    <property type="entry name" value="PAS"/>
    <property type="match status" value="1"/>
</dbReference>
<dbReference type="InterPro" id="IPR000700">
    <property type="entry name" value="PAS-assoc_C"/>
</dbReference>
<dbReference type="SUPFAM" id="SSF55785">
    <property type="entry name" value="PYP-like sensor domain (PAS domain)"/>
    <property type="match status" value="1"/>
</dbReference>
<dbReference type="InterPro" id="IPR050469">
    <property type="entry name" value="Diguanylate_Cyclase"/>
</dbReference>
<dbReference type="NCBIfam" id="TIGR00229">
    <property type="entry name" value="sensory_box"/>
    <property type="match status" value="1"/>
</dbReference>
<dbReference type="GO" id="GO:0052621">
    <property type="term" value="F:diguanylate cyclase activity"/>
    <property type="evidence" value="ECO:0007669"/>
    <property type="project" value="UniProtKB-EC"/>
</dbReference>
<dbReference type="InterPro" id="IPR000014">
    <property type="entry name" value="PAS"/>
</dbReference>
<dbReference type="InterPro" id="IPR032710">
    <property type="entry name" value="NTF2-like_dom_sf"/>
</dbReference>
<feature type="domain" description="PAS" evidence="1">
    <location>
        <begin position="176"/>
        <end position="230"/>
    </location>
</feature>
<dbReference type="Pfam" id="PF13474">
    <property type="entry name" value="SnoaL_3"/>
    <property type="match status" value="1"/>
</dbReference>
<dbReference type="SUPFAM" id="SSF54427">
    <property type="entry name" value="NTF2-like"/>
    <property type="match status" value="1"/>
</dbReference>
<dbReference type="InterPro" id="IPR037401">
    <property type="entry name" value="SnoaL-like"/>
</dbReference>
<reference evidence="4 5" key="1">
    <citation type="submission" date="2021-10" db="EMBL/GenBank/DDBJ databases">
        <title>Anaerobic single-cell dispensing facilitates the cultivation of human gut bacteria.</title>
        <authorList>
            <person name="Afrizal A."/>
        </authorList>
    </citation>
    <scope>NUCLEOTIDE SEQUENCE [LARGE SCALE GENOMIC DNA]</scope>
    <source>
        <strain evidence="4 5">CLA-AA-H200</strain>
    </source>
</reference>
<gene>
    <name evidence="4" type="ORF">LKD70_07950</name>
</gene>
<dbReference type="PANTHER" id="PTHR45138">
    <property type="entry name" value="REGULATORY COMPONENTS OF SENSORY TRANSDUCTION SYSTEM"/>
    <property type="match status" value="1"/>
</dbReference>
<dbReference type="SMART" id="SM00267">
    <property type="entry name" value="GGDEF"/>
    <property type="match status" value="1"/>
</dbReference>
<evidence type="ECO:0000313" key="5">
    <source>
        <dbReference type="Proteomes" id="UP001198151"/>
    </source>
</evidence>